<name>X1LSI8_9ZZZZ</name>
<evidence type="ECO:0000256" key="2">
    <source>
        <dbReference type="ARBA" id="ARBA00022448"/>
    </source>
</evidence>
<keyword evidence="4" id="KW-0547">Nucleotide-binding</keyword>
<evidence type="ECO:0000256" key="4">
    <source>
        <dbReference type="ARBA" id="ARBA00022741"/>
    </source>
</evidence>
<dbReference type="EMBL" id="BARV01004908">
    <property type="protein sequence ID" value="GAI08786.1"/>
    <property type="molecule type" value="Genomic_DNA"/>
</dbReference>
<dbReference type="GO" id="GO:0015421">
    <property type="term" value="F:ABC-type oligopeptide transporter activity"/>
    <property type="evidence" value="ECO:0007669"/>
    <property type="project" value="TreeGrafter"/>
</dbReference>
<dbReference type="GO" id="GO:0005737">
    <property type="term" value="C:cytoplasm"/>
    <property type="evidence" value="ECO:0007669"/>
    <property type="project" value="UniProtKB-ARBA"/>
</dbReference>
<evidence type="ECO:0000259" key="8">
    <source>
        <dbReference type="PROSITE" id="PS50893"/>
    </source>
</evidence>
<evidence type="ECO:0000256" key="5">
    <source>
        <dbReference type="ARBA" id="ARBA00022840"/>
    </source>
</evidence>
<dbReference type="Gene3D" id="3.40.50.300">
    <property type="entry name" value="P-loop containing nucleotide triphosphate hydrolases"/>
    <property type="match status" value="1"/>
</dbReference>
<evidence type="ECO:0000256" key="7">
    <source>
        <dbReference type="ARBA" id="ARBA00023136"/>
    </source>
</evidence>
<evidence type="ECO:0000256" key="3">
    <source>
        <dbReference type="ARBA" id="ARBA00022692"/>
    </source>
</evidence>
<dbReference type="InterPro" id="IPR039421">
    <property type="entry name" value="Type_1_exporter"/>
</dbReference>
<dbReference type="InterPro" id="IPR003439">
    <property type="entry name" value="ABC_transporter-like_ATP-bd"/>
</dbReference>
<keyword evidence="6" id="KW-1133">Transmembrane helix</keyword>
<keyword evidence="2" id="KW-0813">Transport</keyword>
<sequence>MLVRLFDVDKGEIKIDGVNLKRYKLSSWLNQVGFVSQDTFILNDTVENNITFGSDGYSREEVIKAAKYADAHSFITKLPNGYDTLVGDKGMRLSGGQAQRIAVARAMIREPEILIFDEATNNLDNISEVAVQKAIDEVSKDHTVIIIAHRLSTIVNADKILVLEDERVVEEGTHKELMEKRGAYWELYQSQVT</sequence>
<dbReference type="PROSITE" id="PS00211">
    <property type="entry name" value="ABC_TRANSPORTER_1"/>
    <property type="match status" value="1"/>
</dbReference>
<evidence type="ECO:0000256" key="1">
    <source>
        <dbReference type="ARBA" id="ARBA00004141"/>
    </source>
</evidence>
<accession>X1LSI8</accession>
<dbReference type="PANTHER" id="PTHR43394">
    <property type="entry name" value="ATP-DEPENDENT PERMEASE MDL1, MITOCHONDRIAL"/>
    <property type="match status" value="1"/>
</dbReference>
<comment type="subcellular location">
    <subcellularLocation>
        <location evidence="1">Membrane</location>
        <topology evidence="1">Multi-pass membrane protein</topology>
    </subcellularLocation>
</comment>
<dbReference type="Pfam" id="PF00005">
    <property type="entry name" value="ABC_tran"/>
    <property type="match status" value="1"/>
</dbReference>
<dbReference type="AlphaFoldDB" id="X1LSI8"/>
<feature type="domain" description="ABC transporter" evidence="8">
    <location>
        <begin position="3"/>
        <end position="190"/>
    </location>
</feature>
<proteinExistence type="predicted"/>
<gene>
    <name evidence="9" type="ORF">S06H3_10551</name>
</gene>
<dbReference type="GO" id="GO:0016887">
    <property type="term" value="F:ATP hydrolysis activity"/>
    <property type="evidence" value="ECO:0007669"/>
    <property type="project" value="InterPro"/>
</dbReference>
<keyword evidence="5" id="KW-0067">ATP-binding</keyword>
<dbReference type="GO" id="GO:0016020">
    <property type="term" value="C:membrane"/>
    <property type="evidence" value="ECO:0007669"/>
    <property type="project" value="UniProtKB-SubCell"/>
</dbReference>
<comment type="caution">
    <text evidence="9">The sequence shown here is derived from an EMBL/GenBank/DDBJ whole genome shotgun (WGS) entry which is preliminary data.</text>
</comment>
<evidence type="ECO:0000313" key="9">
    <source>
        <dbReference type="EMBL" id="GAI08786.1"/>
    </source>
</evidence>
<organism evidence="9">
    <name type="scientific">marine sediment metagenome</name>
    <dbReference type="NCBI Taxonomy" id="412755"/>
    <lineage>
        <taxon>unclassified sequences</taxon>
        <taxon>metagenomes</taxon>
        <taxon>ecological metagenomes</taxon>
    </lineage>
</organism>
<dbReference type="SUPFAM" id="SSF52540">
    <property type="entry name" value="P-loop containing nucleoside triphosphate hydrolases"/>
    <property type="match status" value="1"/>
</dbReference>
<dbReference type="InterPro" id="IPR017871">
    <property type="entry name" value="ABC_transporter-like_CS"/>
</dbReference>
<dbReference type="InterPro" id="IPR027417">
    <property type="entry name" value="P-loop_NTPase"/>
</dbReference>
<dbReference type="PROSITE" id="PS50893">
    <property type="entry name" value="ABC_TRANSPORTER_2"/>
    <property type="match status" value="1"/>
</dbReference>
<keyword evidence="3" id="KW-0812">Transmembrane</keyword>
<dbReference type="FunFam" id="3.40.50.300:FF:000604">
    <property type="entry name" value="ABC transporter B family member 28"/>
    <property type="match status" value="1"/>
</dbReference>
<dbReference type="GO" id="GO:0005524">
    <property type="term" value="F:ATP binding"/>
    <property type="evidence" value="ECO:0007669"/>
    <property type="project" value="UniProtKB-KW"/>
</dbReference>
<dbReference type="PANTHER" id="PTHR43394:SF1">
    <property type="entry name" value="ATP-BINDING CASSETTE SUB-FAMILY B MEMBER 10, MITOCHONDRIAL"/>
    <property type="match status" value="1"/>
</dbReference>
<reference evidence="9" key="1">
    <citation type="journal article" date="2014" name="Front. Microbiol.">
        <title>High frequency of phylogenetically diverse reductive dehalogenase-homologous genes in deep subseafloor sedimentary metagenomes.</title>
        <authorList>
            <person name="Kawai M."/>
            <person name="Futagami T."/>
            <person name="Toyoda A."/>
            <person name="Takaki Y."/>
            <person name="Nishi S."/>
            <person name="Hori S."/>
            <person name="Arai W."/>
            <person name="Tsubouchi T."/>
            <person name="Morono Y."/>
            <person name="Uchiyama I."/>
            <person name="Ito T."/>
            <person name="Fujiyama A."/>
            <person name="Inagaki F."/>
            <person name="Takami H."/>
        </authorList>
    </citation>
    <scope>NUCLEOTIDE SEQUENCE</scope>
    <source>
        <strain evidence="9">Expedition CK06-06</strain>
    </source>
</reference>
<keyword evidence="7" id="KW-0472">Membrane</keyword>
<evidence type="ECO:0000256" key="6">
    <source>
        <dbReference type="ARBA" id="ARBA00022989"/>
    </source>
</evidence>
<protein>
    <recommendedName>
        <fullName evidence="8">ABC transporter domain-containing protein</fullName>
    </recommendedName>
</protein>